<evidence type="ECO:0000259" key="1">
    <source>
        <dbReference type="Pfam" id="PF23947"/>
    </source>
</evidence>
<evidence type="ECO:0000313" key="2">
    <source>
        <dbReference type="EMBL" id="KAA8563029.1"/>
    </source>
</evidence>
<reference evidence="2 3" key="1">
    <citation type="journal article" date="2018" name="Plant Biotechnol. Rep.">
        <title>Diversity and antifungal activity of endophytic bacteria associated with Panax ginseng seedlings.</title>
        <authorList>
            <person name="Park J.M."/>
            <person name="Hong C.E."/>
            <person name="Jo S.H."/>
        </authorList>
    </citation>
    <scope>NUCLEOTIDE SEQUENCE [LARGE SCALE GENOMIC DNA]</scope>
    <source>
        <strain evidence="2 3">PgKB38</strain>
    </source>
</reference>
<dbReference type="Pfam" id="PF23947">
    <property type="entry name" value="DUF7281"/>
    <property type="match status" value="1"/>
</dbReference>
<sequence>MRIFDNIRAIKPVVIAIRQDACKVKINATWLSLHTTYCIGKRLGATYLTLTNAELHTVRMMLERETGIDALVVSMEELEGDRLALAKKSRNEKLARLRPGDFVVMAASLSGQIQLATGVYSHPAGGTLNVPAEELHGLDTVILVENQAVMFAVNEYHWPGNIMHLPMLFRGSPQITPAAVTRALAGVKNVICFPDFDPQGWMNTLTAKAQGIVVPSANTIAEIVASNWDKPQDYENQDVAREWLQRATIPMVQDMLLKKLALSQESMAGMELEYLPLNPTGASDDINCN</sequence>
<dbReference type="Proteomes" id="UP000323425">
    <property type="component" value="Unassembled WGS sequence"/>
</dbReference>
<dbReference type="RefSeq" id="WP_150294601.1">
    <property type="nucleotide sequence ID" value="NZ_VTFH01000001.1"/>
</dbReference>
<accession>A0A5M9J4I7</accession>
<evidence type="ECO:0000313" key="3">
    <source>
        <dbReference type="Proteomes" id="UP000323425"/>
    </source>
</evidence>
<gene>
    <name evidence="2" type="ORF">FX985_03096</name>
</gene>
<feature type="domain" description="DUF7281" evidence="1">
    <location>
        <begin position="102"/>
        <end position="269"/>
    </location>
</feature>
<dbReference type="EMBL" id="VTFH01000001">
    <property type="protein sequence ID" value="KAA8563029.1"/>
    <property type="molecule type" value="Genomic_DNA"/>
</dbReference>
<comment type="caution">
    <text evidence="2">The sequence shown here is derived from an EMBL/GenBank/DDBJ whole genome shotgun (WGS) entry which is preliminary data.</text>
</comment>
<organism evidence="2 3">
    <name type="scientific">Pseudomonas extremaustralis</name>
    <dbReference type="NCBI Taxonomy" id="359110"/>
    <lineage>
        <taxon>Bacteria</taxon>
        <taxon>Pseudomonadati</taxon>
        <taxon>Pseudomonadota</taxon>
        <taxon>Gammaproteobacteria</taxon>
        <taxon>Pseudomonadales</taxon>
        <taxon>Pseudomonadaceae</taxon>
        <taxon>Pseudomonas</taxon>
    </lineage>
</organism>
<proteinExistence type="predicted"/>
<name>A0A5M9J4I7_9PSED</name>
<dbReference type="AlphaFoldDB" id="A0A5M9J4I7"/>
<dbReference type="InterPro" id="IPR055705">
    <property type="entry name" value="DUF7281"/>
</dbReference>
<protein>
    <recommendedName>
        <fullName evidence="1">DUF7281 domain-containing protein</fullName>
    </recommendedName>
</protein>